<dbReference type="EMBL" id="CBTN010000107">
    <property type="protein sequence ID" value="CDH60777.1"/>
    <property type="molecule type" value="Genomic_DNA"/>
</dbReference>
<dbReference type="AlphaFoldDB" id="A0A068SG25"/>
<reference evidence="1" key="1">
    <citation type="submission" date="2013-08" db="EMBL/GenBank/DDBJ databases">
        <title>Gene expansion shapes genome architecture in the human pathogen Lichtheimia corymbifera: an evolutionary genomics analysis in the ancient terrestrial Mucorales (Mucoromycotina).</title>
        <authorList>
            <person name="Schwartze V.U."/>
            <person name="Winter S."/>
            <person name="Shelest E."/>
            <person name="Marcet-Houben M."/>
            <person name="Horn F."/>
            <person name="Wehner S."/>
            <person name="Hoffmann K."/>
            <person name="Riege K."/>
            <person name="Sammeth M."/>
            <person name="Nowrousian M."/>
            <person name="Valiante V."/>
            <person name="Linde J."/>
            <person name="Jacobsen I.D."/>
            <person name="Marz M."/>
            <person name="Brakhage A.A."/>
            <person name="Gabaldon T."/>
            <person name="Bocker S."/>
            <person name="Voigt K."/>
        </authorList>
    </citation>
    <scope>NUCLEOTIDE SEQUENCE [LARGE SCALE GENOMIC DNA]</scope>
    <source>
        <strain evidence="1">FSU 9682</strain>
    </source>
</reference>
<dbReference type="InterPro" id="IPR032675">
    <property type="entry name" value="LRR_dom_sf"/>
</dbReference>
<sequence length="616" mass="70675">MGLRKSANYDAALRDANVMQQLSTFSALGYLRAAEVYAEQGKQNHVIDICTKGLDMIDTNDPHYATLRQIKTDAEQRQSNCIDFVSKLPIDLVTTMLIPLFMNMDDKPLDTLTPCPYLYVSTVWRDRIIQCFGGLSFEIGRNENDGDPKAFQLKRFAQYTKGIEVPLYSEATWLPAFVRKNDFRMLQRLTLRGFVGHDGRRLLSSLKSVSSTLTHLHIHMKSITTLDVSQIVVACPNLVSLWVHNPYQVKFKTRKKTWPKLKRLTIQDAELLIIPDTLFDIAERFPSLDQLELHPLQRINSAVFTSLCYPRMNTLTVTVDGWDTQVGYSHQGNGPDAVTDISVVEQYDGEQTCDNISPLLKDYQTTVERMTWSMEPKIGDNDLYDFQYPRLKKLSLDKSGWWIPRNAPILEELKVTSRTIRASSSPSVLDTVPPNLKKLEIDLAWRPDLEDKKPLANYLHRFAQHPHLTELAIFSYHVDEIDTVLDAITCLGGLQRLMINFPSEMDNSQIQRFFKALANGCPRLSCLEMKCHHTQTTFVMDALHSLQHLPYLAISVQGKWGSTKVEPSFWEAVKMLSQLKSIRVKRKMVASMDDVRRLKEQRPDLDIIVDQYFPRF</sequence>
<evidence type="ECO:0008006" key="3">
    <source>
        <dbReference type="Google" id="ProtNLM"/>
    </source>
</evidence>
<evidence type="ECO:0000313" key="1">
    <source>
        <dbReference type="EMBL" id="CDH60777.1"/>
    </source>
</evidence>
<dbReference type="Gene3D" id="3.80.10.10">
    <property type="entry name" value="Ribonuclease Inhibitor"/>
    <property type="match status" value="2"/>
</dbReference>
<dbReference type="SUPFAM" id="SSF52047">
    <property type="entry name" value="RNI-like"/>
    <property type="match status" value="1"/>
</dbReference>
<name>A0A068SG25_9FUNG</name>
<organism evidence="1 2">
    <name type="scientific">Lichtheimia corymbifera JMRC:FSU:9682</name>
    <dbReference type="NCBI Taxonomy" id="1263082"/>
    <lineage>
        <taxon>Eukaryota</taxon>
        <taxon>Fungi</taxon>
        <taxon>Fungi incertae sedis</taxon>
        <taxon>Mucoromycota</taxon>
        <taxon>Mucoromycotina</taxon>
        <taxon>Mucoromycetes</taxon>
        <taxon>Mucorales</taxon>
        <taxon>Lichtheimiaceae</taxon>
        <taxon>Lichtheimia</taxon>
    </lineage>
</organism>
<comment type="caution">
    <text evidence="1">The sequence shown here is derived from an EMBL/GenBank/DDBJ whole genome shotgun (WGS) entry which is preliminary data.</text>
</comment>
<keyword evidence="2" id="KW-1185">Reference proteome</keyword>
<proteinExistence type="predicted"/>
<dbReference type="OrthoDB" id="2290794at2759"/>
<gene>
    <name evidence="1" type="ORF">LCOR_11556.1</name>
</gene>
<accession>A0A068SG25</accession>
<dbReference type="VEuPathDB" id="FungiDB:LCOR_11556.1"/>
<protein>
    <recommendedName>
        <fullName evidence="3">F-box domain-containing protein</fullName>
    </recommendedName>
</protein>
<dbReference type="Proteomes" id="UP000027586">
    <property type="component" value="Unassembled WGS sequence"/>
</dbReference>
<evidence type="ECO:0000313" key="2">
    <source>
        <dbReference type="Proteomes" id="UP000027586"/>
    </source>
</evidence>